<feature type="transmembrane region" description="Helical" evidence="9">
    <location>
        <begin position="104"/>
        <end position="122"/>
    </location>
</feature>
<evidence type="ECO:0000256" key="8">
    <source>
        <dbReference type="PIRNR" id="PIRNR006351"/>
    </source>
</evidence>
<evidence type="ECO:0000256" key="6">
    <source>
        <dbReference type="ARBA" id="ARBA00022989"/>
    </source>
</evidence>
<dbReference type="Pfam" id="PF02378">
    <property type="entry name" value="PTS_EIIC"/>
    <property type="match status" value="1"/>
</dbReference>
<keyword evidence="4 8" id="KW-0762">Sugar transport</keyword>
<dbReference type="InterPro" id="IPR051088">
    <property type="entry name" value="PTS_Sugar-EIIC/EIIB"/>
</dbReference>
<proteinExistence type="predicted"/>
<evidence type="ECO:0000256" key="7">
    <source>
        <dbReference type="ARBA" id="ARBA00023136"/>
    </source>
</evidence>
<dbReference type="PROSITE" id="PS51105">
    <property type="entry name" value="PTS_EIIC_TYPE_3"/>
    <property type="match status" value="1"/>
</dbReference>
<evidence type="ECO:0000313" key="11">
    <source>
        <dbReference type="EMBL" id="PRR80296.1"/>
    </source>
</evidence>
<dbReference type="EMBL" id="PVXQ01000047">
    <property type="protein sequence ID" value="PRR80296.1"/>
    <property type="molecule type" value="Genomic_DNA"/>
</dbReference>
<feature type="transmembrane region" description="Helical" evidence="9">
    <location>
        <begin position="214"/>
        <end position="235"/>
    </location>
</feature>
<dbReference type="InterPro" id="IPR003352">
    <property type="entry name" value="PTS_EIIC"/>
</dbReference>
<dbReference type="Proteomes" id="UP000239471">
    <property type="component" value="Unassembled WGS sequence"/>
</dbReference>
<dbReference type="AlphaFoldDB" id="A0A2T0B8S8"/>
<keyword evidence="7 8" id="KW-0472">Membrane</keyword>
<protein>
    <recommendedName>
        <fullName evidence="8">Permease IIC component</fullName>
    </recommendedName>
</protein>
<organism evidence="11 12">
    <name type="scientific">Clostridium vincentii</name>
    <dbReference type="NCBI Taxonomy" id="52704"/>
    <lineage>
        <taxon>Bacteria</taxon>
        <taxon>Bacillati</taxon>
        <taxon>Bacillota</taxon>
        <taxon>Clostridia</taxon>
        <taxon>Eubacteriales</taxon>
        <taxon>Clostridiaceae</taxon>
        <taxon>Clostridium</taxon>
    </lineage>
</organism>
<feature type="transmembrane region" description="Helical" evidence="9">
    <location>
        <begin position="70"/>
        <end position="92"/>
    </location>
</feature>
<comment type="caution">
    <text evidence="11">The sequence shown here is derived from an EMBL/GenBank/DDBJ whole genome shotgun (WGS) entry which is preliminary data.</text>
</comment>
<gene>
    <name evidence="11" type="primary">licC_3</name>
    <name evidence="11" type="ORF">CLVI_30860</name>
</gene>
<evidence type="ECO:0000313" key="12">
    <source>
        <dbReference type="Proteomes" id="UP000239471"/>
    </source>
</evidence>
<evidence type="ECO:0000259" key="10">
    <source>
        <dbReference type="PROSITE" id="PS51105"/>
    </source>
</evidence>
<evidence type="ECO:0000256" key="9">
    <source>
        <dbReference type="SAM" id="Phobius"/>
    </source>
</evidence>
<sequence length="427" mass="45173">MDKITDALGRVGAFAGGNKYLSALKNAFQAYMPATIAGAFAVLVNNVIISDTSGLGLLFPQVMALEPIKPLFDAVIFATLNFISIGIIFLLANELAISNGFKTLFPSVVAVLSFVTVSDLSTGGLTAAYTGTTGLFTGIFIAILSMSILTFLSHIEALKVKMPDTVPSGVGAAFEVLFPAILTVTIVSALGLICKTVTGSYVNELIFNAVQSPLQSVGGTLPGILILSLVANIFWTVGIHGNNLVAAIKEPLLLPLVLENMEAVKNGVAAPNIISLTFAQVFMEYTGSGTTIGLIVAIFIFSKRADNKAVAKLSLSPALFNINETVTFGIPIVMNPILAIPFIITPLVSGAIAYFLTVIGFCAKVVLNVPWTTPPLLNSFLATGGSWTGVVTQVICITSVILIYIPFFLLYEKEQNKEDLARQQEQA</sequence>
<feature type="transmembrane region" description="Helical" evidence="9">
    <location>
        <begin position="387"/>
        <end position="411"/>
    </location>
</feature>
<evidence type="ECO:0000256" key="3">
    <source>
        <dbReference type="ARBA" id="ARBA00022475"/>
    </source>
</evidence>
<feature type="domain" description="PTS EIIC type-3" evidence="10">
    <location>
        <begin position="4"/>
        <end position="407"/>
    </location>
</feature>
<evidence type="ECO:0000256" key="5">
    <source>
        <dbReference type="ARBA" id="ARBA00022692"/>
    </source>
</evidence>
<reference evidence="11 12" key="1">
    <citation type="submission" date="2018-03" db="EMBL/GenBank/DDBJ databases">
        <title>Genome sequence of Clostridium vincentii DSM 10228.</title>
        <authorList>
            <person name="Poehlein A."/>
            <person name="Daniel R."/>
        </authorList>
    </citation>
    <scope>NUCLEOTIDE SEQUENCE [LARGE SCALE GENOMIC DNA]</scope>
    <source>
        <strain evidence="11 12">DSM 10228</strain>
    </source>
</reference>
<dbReference type="GO" id="GO:0005886">
    <property type="term" value="C:plasma membrane"/>
    <property type="evidence" value="ECO:0007669"/>
    <property type="project" value="UniProtKB-SubCell"/>
</dbReference>
<comment type="function">
    <text evidence="8">The phosphoenolpyruvate-dependent sugar phosphotransferase system (PTS), a major carbohydrate active -transport system, catalyzes the phosphorylation of incoming sugar substrates concomitant with their translocation across the cell membrane.</text>
</comment>
<evidence type="ECO:0000256" key="1">
    <source>
        <dbReference type="ARBA" id="ARBA00004651"/>
    </source>
</evidence>
<dbReference type="GO" id="GO:0008982">
    <property type="term" value="F:protein-N(PI)-phosphohistidine-sugar phosphotransferase activity"/>
    <property type="evidence" value="ECO:0007669"/>
    <property type="project" value="UniProtKB-UniRule"/>
</dbReference>
<evidence type="ECO:0000256" key="2">
    <source>
        <dbReference type="ARBA" id="ARBA00022448"/>
    </source>
</evidence>
<dbReference type="PANTHER" id="PTHR33989:SF4">
    <property type="entry name" value="PTS SYSTEM N,N'-DIACETYLCHITOBIOSE-SPECIFIC EIIC COMPONENT"/>
    <property type="match status" value="1"/>
</dbReference>
<accession>A0A2T0B8S8</accession>
<dbReference type="RefSeq" id="WP_106060972.1">
    <property type="nucleotide sequence ID" value="NZ_PVXQ01000047.1"/>
</dbReference>
<feature type="transmembrane region" description="Helical" evidence="9">
    <location>
        <begin position="337"/>
        <end position="367"/>
    </location>
</feature>
<dbReference type="GO" id="GO:0009401">
    <property type="term" value="P:phosphoenolpyruvate-dependent sugar phosphotransferase system"/>
    <property type="evidence" value="ECO:0007669"/>
    <property type="project" value="InterPro"/>
</dbReference>
<dbReference type="PANTHER" id="PTHR33989">
    <property type="match status" value="1"/>
</dbReference>
<keyword evidence="2 8" id="KW-0813">Transport</keyword>
<dbReference type="OrthoDB" id="1641940at2"/>
<dbReference type="InterPro" id="IPR004796">
    <property type="entry name" value="PTS_IIC_cello"/>
</dbReference>
<keyword evidence="5 9" id="KW-0812">Transmembrane</keyword>
<dbReference type="NCBIfam" id="TIGR00410">
    <property type="entry name" value="lacE"/>
    <property type="match status" value="1"/>
</dbReference>
<name>A0A2T0B8S8_9CLOT</name>
<feature type="transmembrane region" description="Helical" evidence="9">
    <location>
        <begin position="285"/>
        <end position="302"/>
    </location>
</feature>
<feature type="transmembrane region" description="Helical" evidence="9">
    <location>
        <begin position="134"/>
        <end position="152"/>
    </location>
</feature>
<feature type="transmembrane region" description="Helical" evidence="9">
    <location>
        <begin position="172"/>
        <end position="193"/>
    </location>
</feature>
<feature type="transmembrane region" description="Helical" evidence="9">
    <location>
        <begin position="30"/>
        <end position="49"/>
    </location>
</feature>
<evidence type="ECO:0000256" key="4">
    <source>
        <dbReference type="ARBA" id="ARBA00022597"/>
    </source>
</evidence>
<keyword evidence="6 9" id="KW-1133">Transmembrane helix</keyword>
<dbReference type="InterPro" id="IPR004501">
    <property type="entry name" value="PTS_EIIC_3"/>
</dbReference>
<keyword evidence="3 8" id="KW-1003">Cell membrane</keyword>
<dbReference type="PIRSF" id="PIRSF006351">
    <property type="entry name" value="PTS_EIIC-Cellobiose"/>
    <property type="match status" value="1"/>
</dbReference>
<keyword evidence="12" id="KW-1185">Reference proteome</keyword>
<comment type="subcellular location">
    <subcellularLocation>
        <location evidence="1">Cell membrane</location>
        <topology evidence="1">Multi-pass membrane protein</topology>
    </subcellularLocation>
</comment>